<dbReference type="Proteomes" id="UP000626109">
    <property type="component" value="Unassembled WGS sequence"/>
</dbReference>
<feature type="compositionally biased region" description="Polar residues" evidence="1">
    <location>
        <begin position="67"/>
        <end position="77"/>
    </location>
</feature>
<evidence type="ECO:0008006" key="5">
    <source>
        <dbReference type="Google" id="ProtNLM"/>
    </source>
</evidence>
<protein>
    <recommendedName>
        <fullName evidence="5">ShKT domain-containing protein</fullName>
    </recommendedName>
</protein>
<name>A0A813JS20_POLGL</name>
<dbReference type="EMBL" id="CAJNNW010026132">
    <property type="protein sequence ID" value="CAE8682941.1"/>
    <property type="molecule type" value="Genomic_DNA"/>
</dbReference>
<feature type="signal peptide" evidence="2">
    <location>
        <begin position="1"/>
        <end position="24"/>
    </location>
</feature>
<feature type="region of interest" description="Disordered" evidence="1">
    <location>
        <begin position="96"/>
        <end position="125"/>
    </location>
</feature>
<sequence>MMCSNHAFLTLPLLAATFFQLATGESQECKTSALLQTGRVSHSKAERSENLSGGEGTGEGAGKDQDTSGPASNSPQPATGCVDELSLTNKPWGDFVSCEGTGEGTGEGAGKHQDKSDPASTTPQPAIGCVDELSLANKPWGDFVSCADEIGACADNDVIQRGCKLTCGLCGAQVRAQVRAQASIRTKVTGKHNTTASNRLRG</sequence>
<comment type="caution">
    <text evidence="3">The sequence shown here is derived from an EMBL/GenBank/DDBJ whole genome shotgun (WGS) entry which is preliminary data.</text>
</comment>
<accession>A0A813JS20</accession>
<keyword evidence="2" id="KW-0732">Signal</keyword>
<organism evidence="3 4">
    <name type="scientific">Polarella glacialis</name>
    <name type="common">Dinoflagellate</name>
    <dbReference type="NCBI Taxonomy" id="89957"/>
    <lineage>
        <taxon>Eukaryota</taxon>
        <taxon>Sar</taxon>
        <taxon>Alveolata</taxon>
        <taxon>Dinophyceae</taxon>
        <taxon>Suessiales</taxon>
        <taxon>Suessiaceae</taxon>
        <taxon>Polarella</taxon>
    </lineage>
</organism>
<dbReference type="AlphaFoldDB" id="A0A813JS20"/>
<evidence type="ECO:0000313" key="4">
    <source>
        <dbReference type="Proteomes" id="UP000626109"/>
    </source>
</evidence>
<evidence type="ECO:0000256" key="1">
    <source>
        <dbReference type="SAM" id="MobiDB-lite"/>
    </source>
</evidence>
<evidence type="ECO:0000313" key="3">
    <source>
        <dbReference type="EMBL" id="CAE8682941.1"/>
    </source>
</evidence>
<gene>
    <name evidence="3" type="ORF">PGLA2088_LOCUS23197</name>
</gene>
<feature type="chain" id="PRO_5032505906" description="ShKT domain-containing protein" evidence="2">
    <location>
        <begin position="25"/>
        <end position="202"/>
    </location>
</feature>
<evidence type="ECO:0000256" key="2">
    <source>
        <dbReference type="SAM" id="SignalP"/>
    </source>
</evidence>
<reference evidence="3" key="1">
    <citation type="submission" date="2021-02" db="EMBL/GenBank/DDBJ databases">
        <authorList>
            <person name="Dougan E. K."/>
            <person name="Rhodes N."/>
            <person name="Thang M."/>
            <person name="Chan C."/>
        </authorList>
    </citation>
    <scope>NUCLEOTIDE SEQUENCE</scope>
</reference>
<feature type="region of interest" description="Disordered" evidence="1">
    <location>
        <begin position="37"/>
        <end position="83"/>
    </location>
</feature>
<proteinExistence type="predicted"/>